<dbReference type="CDD" id="cd03418">
    <property type="entry name" value="GRX_GRXb_1_3_like"/>
    <property type="match status" value="1"/>
</dbReference>
<evidence type="ECO:0000256" key="2">
    <source>
        <dbReference type="ARBA" id="ARBA00022448"/>
    </source>
</evidence>
<name>A0A840BLG0_9RHOO</name>
<keyword evidence="6" id="KW-0963">Cytoplasm</keyword>
<dbReference type="Proteomes" id="UP000561045">
    <property type="component" value="Unassembled WGS sequence"/>
</dbReference>
<dbReference type="AlphaFoldDB" id="A0A840BLG0"/>
<organism evidence="8 9">
    <name type="scientific">Niveibacterium umoris</name>
    <dbReference type="NCBI Taxonomy" id="1193620"/>
    <lineage>
        <taxon>Bacteria</taxon>
        <taxon>Pseudomonadati</taxon>
        <taxon>Pseudomonadota</taxon>
        <taxon>Betaproteobacteria</taxon>
        <taxon>Rhodocyclales</taxon>
        <taxon>Rhodocyclaceae</taxon>
        <taxon>Niveibacterium</taxon>
    </lineage>
</organism>
<evidence type="ECO:0000256" key="5">
    <source>
        <dbReference type="ARBA" id="ARBA00023284"/>
    </source>
</evidence>
<dbReference type="Gene3D" id="3.40.30.10">
    <property type="entry name" value="Glutaredoxin"/>
    <property type="match status" value="1"/>
</dbReference>
<dbReference type="InterPro" id="IPR011767">
    <property type="entry name" value="GLR_AS"/>
</dbReference>
<evidence type="ECO:0000313" key="8">
    <source>
        <dbReference type="EMBL" id="MBB4013294.1"/>
    </source>
</evidence>
<dbReference type="Pfam" id="PF00462">
    <property type="entry name" value="Glutaredoxin"/>
    <property type="match status" value="1"/>
</dbReference>
<evidence type="ECO:0000313" key="9">
    <source>
        <dbReference type="Proteomes" id="UP000561045"/>
    </source>
</evidence>
<comment type="similarity">
    <text evidence="1 6">Belongs to the glutaredoxin family.</text>
</comment>
<feature type="domain" description="Glutaredoxin" evidence="7">
    <location>
        <begin position="4"/>
        <end position="63"/>
    </location>
</feature>
<gene>
    <name evidence="8" type="ORF">GGR36_002640</name>
</gene>
<keyword evidence="5 6" id="KW-0676">Redox-active center</keyword>
<dbReference type="PANTHER" id="PTHR34386">
    <property type="entry name" value="GLUTAREDOXIN"/>
    <property type="match status" value="1"/>
</dbReference>
<dbReference type="PROSITE" id="PS00195">
    <property type="entry name" value="GLUTAREDOXIN_1"/>
    <property type="match status" value="1"/>
</dbReference>
<evidence type="ECO:0000256" key="3">
    <source>
        <dbReference type="ARBA" id="ARBA00022982"/>
    </source>
</evidence>
<dbReference type="InterPro" id="IPR014025">
    <property type="entry name" value="Glutaredoxin_subgr"/>
</dbReference>
<dbReference type="PANTHER" id="PTHR34386:SF1">
    <property type="entry name" value="GLUTAREDOXIN-LIKE PROTEIN NRDH"/>
    <property type="match status" value="1"/>
</dbReference>
<proteinExistence type="inferred from homology"/>
<accession>A0A840BLG0</accession>
<keyword evidence="9" id="KW-1185">Reference proteome</keyword>
<evidence type="ECO:0000256" key="4">
    <source>
        <dbReference type="ARBA" id="ARBA00023157"/>
    </source>
</evidence>
<dbReference type="InterPro" id="IPR051548">
    <property type="entry name" value="Grx-like_ET"/>
</dbReference>
<dbReference type="InterPro" id="IPR002109">
    <property type="entry name" value="Glutaredoxin"/>
</dbReference>
<evidence type="ECO:0000256" key="6">
    <source>
        <dbReference type="RuleBase" id="RU364065"/>
    </source>
</evidence>
<reference evidence="8 9" key="1">
    <citation type="submission" date="2020-08" db="EMBL/GenBank/DDBJ databases">
        <title>Genomic Encyclopedia of Type Strains, Phase IV (KMG-IV): sequencing the most valuable type-strain genomes for metagenomic binning, comparative biology and taxonomic classification.</title>
        <authorList>
            <person name="Goeker M."/>
        </authorList>
    </citation>
    <scope>NUCLEOTIDE SEQUENCE [LARGE SCALE GENOMIC DNA]</scope>
    <source>
        <strain evidence="8 9">DSM 106739</strain>
    </source>
</reference>
<evidence type="ECO:0000259" key="7">
    <source>
        <dbReference type="Pfam" id="PF00462"/>
    </source>
</evidence>
<dbReference type="InterPro" id="IPR036249">
    <property type="entry name" value="Thioredoxin-like_sf"/>
</dbReference>
<protein>
    <recommendedName>
        <fullName evidence="6">Glutaredoxin</fullName>
    </recommendedName>
</protein>
<dbReference type="PROSITE" id="PS51354">
    <property type="entry name" value="GLUTAREDOXIN_2"/>
    <property type="match status" value="1"/>
</dbReference>
<comment type="caution">
    <text evidence="8">The sequence shown here is derived from an EMBL/GenBank/DDBJ whole genome shotgun (WGS) entry which is preliminary data.</text>
</comment>
<dbReference type="NCBIfam" id="TIGR02181">
    <property type="entry name" value="GRX_bact"/>
    <property type="match status" value="1"/>
</dbReference>
<dbReference type="GO" id="GO:0015038">
    <property type="term" value="F:glutathione disulfide oxidoreductase activity"/>
    <property type="evidence" value="ECO:0007669"/>
    <property type="project" value="UniProtKB-UniRule"/>
</dbReference>
<dbReference type="PRINTS" id="PR00160">
    <property type="entry name" value="GLUTAREDOXIN"/>
</dbReference>
<dbReference type="RefSeq" id="WP_172201449.1">
    <property type="nucleotide sequence ID" value="NZ_BAABLE010000005.1"/>
</dbReference>
<dbReference type="InterPro" id="IPR011900">
    <property type="entry name" value="GRX_bact"/>
</dbReference>
<sequence>MDDITVYSGEHCPFCTAAKSLLDSRGLRYTEIKVSEDPVRLHEMIARSQRRTVPQIFFGERHIGGFDDLQAHFGGQG</sequence>
<dbReference type="EMBL" id="JACIET010000002">
    <property type="protein sequence ID" value="MBB4013294.1"/>
    <property type="molecule type" value="Genomic_DNA"/>
</dbReference>
<dbReference type="GO" id="GO:0009055">
    <property type="term" value="F:electron transfer activity"/>
    <property type="evidence" value="ECO:0007669"/>
    <property type="project" value="TreeGrafter"/>
</dbReference>
<keyword evidence="2 6" id="KW-0813">Transport</keyword>
<keyword evidence="3 6" id="KW-0249">Electron transport</keyword>
<keyword evidence="4" id="KW-1015">Disulfide bond</keyword>
<evidence type="ECO:0000256" key="1">
    <source>
        <dbReference type="ARBA" id="ARBA00007787"/>
    </source>
</evidence>
<dbReference type="SUPFAM" id="SSF52833">
    <property type="entry name" value="Thioredoxin-like"/>
    <property type="match status" value="1"/>
</dbReference>
<dbReference type="GO" id="GO:0045454">
    <property type="term" value="P:cell redox homeostasis"/>
    <property type="evidence" value="ECO:0007669"/>
    <property type="project" value="InterPro"/>
</dbReference>
<comment type="function">
    <text evidence="6">Has a glutathione-disulfide oxidoreductase activity in the presence of NADPH and glutathione reductase. Reduces low molecular weight disulfides and proteins.</text>
</comment>